<dbReference type="InterPro" id="IPR016181">
    <property type="entry name" value="Acyl_CoA_acyltransferase"/>
</dbReference>
<proteinExistence type="predicted"/>
<dbReference type="InterPro" id="IPR000182">
    <property type="entry name" value="GNAT_dom"/>
</dbReference>
<keyword evidence="5" id="KW-1185">Reference proteome</keyword>
<protein>
    <submittedName>
        <fullName evidence="4">Acetyltransferase (GNAT) family protein</fullName>
    </submittedName>
</protein>
<dbReference type="Gene3D" id="3.40.630.30">
    <property type="match status" value="1"/>
</dbReference>
<dbReference type="Pfam" id="PF00583">
    <property type="entry name" value="Acetyltransf_1"/>
    <property type="match status" value="1"/>
</dbReference>
<reference evidence="4 5" key="1">
    <citation type="submission" date="2018-07" db="EMBL/GenBank/DDBJ databases">
        <title>Genomic Encyclopedia of Type Strains, Phase III (KMG-III): the genomes of soil and plant-associated and newly described type strains.</title>
        <authorList>
            <person name="Whitman W."/>
        </authorList>
    </citation>
    <scope>NUCLEOTIDE SEQUENCE [LARGE SCALE GENOMIC DNA]</scope>
    <source>
        <strain evidence="4 5">CECT 8488</strain>
    </source>
</reference>
<evidence type="ECO:0000313" key="5">
    <source>
        <dbReference type="Proteomes" id="UP000256845"/>
    </source>
</evidence>
<dbReference type="CDD" id="cd04301">
    <property type="entry name" value="NAT_SF"/>
    <property type="match status" value="1"/>
</dbReference>
<dbReference type="EMBL" id="QRDW01000001">
    <property type="protein sequence ID" value="RED53429.1"/>
    <property type="molecule type" value="Genomic_DNA"/>
</dbReference>
<name>A0A3D9HVH4_9PROT</name>
<dbReference type="PANTHER" id="PTHR43420">
    <property type="entry name" value="ACETYLTRANSFERASE"/>
    <property type="match status" value="1"/>
</dbReference>
<dbReference type="Proteomes" id="UP000256845">
    <property type="component" value="Unassembled WGS sequence"/>
</dbReference>
<keyword evidence="1 4" id="KW-0808">Transferase</keyword>
<organism evidence="4 5">
    <name type="scientific">Aestuariispira insulae</name>
    <dbReference type="NCBI Taxonomy" id="1461337"/>
    <lineage>
        <taxon>Bacteria</taxon>
        <taxon>Pseudomonadati</taxon>
        <taxon>Pseudomonadota</taxon>
        <taxon>Alphaproteobacteria</taxon>
        <taxon>Rhodospirillales</taxon>
        <taxon>Kiloniellaceae</taxon>
        <taxon>Aestuariispira</taxon>
    </lineage>
</organism>
<dbReference type="PROSITE" id="PS51186">
    <property type="entry name" value="GNAT"/>
    <property type="match status" value="1"/>
</dbReference>
<evidence type="ECO:0000259" key="3">
    <source>
        <dbReference type="PROSITE" id="PS51186"/>
    </source>
</evidence>
<feature type="domain" description="N-acetyltransferase" evidence="3">
    <location>
        <begin position="21"/>
        <end position="164"/>
    </location>
</feature>
<evidence type="ECO:0000313" key="4">
    <source>
        <dbReference type="EMBL" id="RED53429.1"/>
    </source>
</evidence>
<comment type="caution">
    <text evidence="4">The sequence shown here is derived from an EMBL/GenBank/DDBJ whole genome shotgun (WGS) entry which is preliminary data.</text>
</comment>
<evidence type="ECO:0000256" key="2">
    <source>
        <dbReference type="ARBA" id="ARBA00023315"/>
    </source>
</evidence>
<keyword evidence="2" id="KW-0012">Acyltransferase</keyword>
<dbReference type="SUPFAM" id="SSF55729">
    <property type="entry name" value="Acyl-CoA N-acyltransferases (Nat)"/>
    <property type="match status" value="1"/>
</dbReference>
<gene>
    <name evidence="4" type="ORF">DFP90_101218</name>
</gene>
<dbReference type="RefSeq" id="WP_181905119.1">
    <property type="nucleotide sequence ID" value="NZ_QRDW01000001.1"/>
</dbReference>
<accession>A0A3D9HVH4</accession>
<sequence length="171" mass="19547">MAIVIDHLICTDGMREELTALTARAVKSTYYRDDLTQAQRDANQRIIDIAYDSCLAANRNDQQAVLGAWVEDELSGFVISTIHGEENRELDWLMVDPVHHGQGVADTLMRAGLEWLDPMTDIWLNTIRFNSRAIHFYQRYGFAIDETAQSHHVVPNVIMRRPPRPLSNEGR</sequence>
<dbReference type="GO" id="GO:0016747">
    <property type="term" value="F:acyltransferase activity, transferring groups other than amino-acyl groups"/>
    <property type="evidence" value="ECO:0007669"/>
    <property type="project" value="InterPro"/>
</dbReference>
<evidence type="ECO:0000256" key="1">
    <source>
        <dbReference type="ARBA" id="ARBA00022679"/>
    </source>
</evidence>
<dbReference type="InterPro" id="IPR050680">
    <property type="entry name" value="YpeA/RimI_acetyltransf"/>
</dbReference>
<dbReference type="AlphaFoldDB" id="A0A3D9HVH4"/>